<keyword evidence="2" id="KW-1185">Reference proteome</keyword>
<organism evidence="1 2">
    <name type="scientific">Portunus trituberculatus</name>
    <name type="common">Swimming crab</name>
    <name type="synonym">Neptunus trituberculatus</name>
    <dbReference type="NCBI Taxonomy" id="210409"/>
    <lineage>
        <taxon>Eukaryota</taxon>
        <taxon>Metazoa</taxon>
        <taxon>Ecdysozoa</taxon>
        <taxon>Arthropoda</taxon>
        <taxon>Crustacea</taxon>
        <taxon>Multicrustacea</taxon>
        <taxon>Malacostraca</taxon>
        <taxon>Eumalacostraca</taxon>
        <taxon>Eucarida</taxon>
        <taxon>Decapoda</taxon>
        <taxon>Pleocyemata</taxon>
        <taxon>Brachyura</taxon>
        <taxon>Eubrachyura</taxon>
        <taxon>Portunoidea</taxon>
        <taxon>Portunidae</taxon>
        <taxon>Portuninae</taxon>
        <taxon>Portunus</taxon>
    </lineage>
</organism>
<name>A0A5B7H789_PORTR</name>
<proteinExistence type="predicted"/>
<comment type="caution">
    <text evidence="1">The sequence shown here is derived from an EMBL/GenBank/DDBJ whole genome shotgun (WGS) entry which is preliminary data.</text>
</comment>
<accession>A0A5B7H789</accession>
<gene>
    <name evidence="1" type="ORF">E2C01_059317</name>
</gene>
<protein>
    <submittedName>
        <fullName evidence="1">Uncharacterized protein</fullName>
    </submittedName>
</protein>
<dbReference type="AlphaFoldDB" id="A0A5B7H789"/>
<dbReference type="Proteomes" id="UP000324222">
    <property type="component" value="Unassembled WGS sequence"/>
</dbReference>
<reference evidence="1 2" key="1">
    <citation type="submission" date="2019-05" db="EMBL/GenBank/DDBJ databases">
        <title>Another draft genome of Portunus trituberculatus and its Hox gene families provides insights of decapod evolution.</title>
        <authorList>
            <person name="Jeong J.-H."/>
            <person name="Song I."/>
            <person name="Kim S."/>
            <person name="Choi T."/>
            <person name="Kim D."/>
            <person name="Ryu S."/>
            <person name="Kim W."/>
        </authorList>
    </citation>
    <scope>NUCLEOTIDE SEQUENCE [LARGE SCALE GENOMIC DNA]</scope>
    <source>
        <tissue evidence="1">Muscle</tissue>
    </source>
</reference>
<dbReference type="EMBL" id="VSRR010023022">
    <property type="protein sequence ID" value="MPC65187.1"/>
    <property type="molecule type" value="Genomic_DNA"/>
</dbReference>
<sequence length="88" mass="9311">MFCVAPSALCHAASLGGHIPSHSPPQLHPHLPYSQTPPSHCTGVRIGSRPAIDPELGFRKQHSHLPTPTLALVPAVARIIAIAHPLNN</sequence>
<evidence type="ECO:0000313" key="2">
    <source>
        <dbReference type="Proteomes" id="UP000324222"/>
    </source>
</evidence>
<evidence type="ECO:0000313" key="1">
    <source>
        <dbReference type="EMBL" id="MPC65187.1"/>
    </source>
</evidence>